<keyword evidence="1" id="KW-0812">Transmembrane</keyword>
<feature type="non-terminal residue" evidence="2">
    <location>
        <position position="1"/>
    </location>
</feature>
<protein>
    <submittedName>
        <fullName evidence="2">Uncharacterized protein</fullName>
    </submittedName>
</protein>
<evidence type="ECO:0000313" key="2">
    <source>
        <dbReference type="EMBL" id="VAW25723.1"/>
    </source>
</evidence>
<proteinExistence type="predicted"/>
<evidence type="ECO:0000256" key="1">
    <source>
        <dbReference type="SAM" id="Phobius"/>
    </source>
</evidence>
<name>A0A3B0UBR2_9ZZZZ</name>
<organism evidence="2">
    <name type="scientific">hydrothermal vent metagenome</name>
    <dbReference type="NCBI Taxonomy" id="652676"/>
    <lineage>
        <taxon>unclassified sequences</taxon>
        <taxon>metagenomes</taxon>
        <taxon>ecological metagenomes</taxon>
    </lineage>
</organism>
<feature type="transmembrane region" description="Helical" evidence="1">
    <location>
        <begin position="146"/>
        <end position="166"/>
    </location>
</feature>
<gene>
    <name evidence="2" type="ORF">MNBD_BACTEROID04-651</name>
</gene>
<keyword evidence="1" id="KW-0472">Membrane</keyword>
<accession>A0A3B0UBR2</accession>
<reference evidence="2" key="1">
    <citation type="submission" date="2018-06" db="EMBL/GenBank/DDBJ databases">
        <authorList>
            <person name="Zhirakovskaya E."/>
        </authorList>
    </citation>
    <scope>NUCLEOTIDE SEQUENCE</scope>
</reference>
<dbReference type="EMBL" id="UOER01000489">
    <property type="protein sequence ID" value="VAW25723.1"/>
    <property type="molecule type" value="Genomic_DNA"/>
</dbReference>
<dbReference type="AlphaFoldDB" id="A0A3B0UBR2"/>
<keyword evidence="1" id="KW-1133">Transmembrane helix</keyword>
<sequence length="171" mass="20076">LNSNISNFLQSPLIVPIFYNFAKKNIKINQLYYTIASENNIDVKTTVGKDAILKISTKTQEFIPLQTISQNKVTLKIQGDYLHSGFFQIKSDNTLIKTIAFNYNREESDLTYINLKKLTINNKNIVILKSIDDFFNEINNQKQINWLFKWFLAFSMLFLLIEMLILKYFNK</sequence>